<protein>
    <submittedName>
        <fullName evidence="1">Uncharacterized protein</fullName>
    </submittedName>
</protein>
<proteinExistence type="predicted"/>
<organism evidence="1">
    <name type="scientific">Paenibacillus sp. BIHB 4019</name>
    <dbReference type="NCBI Taxonomy" id="1870819"/>
    <lineage>
        <taxon>Bacteria</taxon>
        <taxon>Bacillati</taxon>
        <taxon>Bacillota</taxon>
        <taxon>Bacilli</taxon>
        <taxon>Bacillales</taxon>
        <taxon>Paenibacillaceae</taxon>
        <taxon>Paenibacillus</taxon>
    </lineage>
</organism>
<dbReference type="EMBL" id="CP016808">
    <property type="protein sequence ID" value="ANY68133.1"/>
    <property type="molecule type" value="Genomic_DNA"/>
</dbReference>
<accession>A0A1B2DK98</accession>
<name>A0A1B2DK98_9BACL</name>
<evidence type="ECO:0000313" key="1">
    <source>
        <dbReference type="EMBL" id="ANY68133.1"/>
    </source>
</evidence>
<gene>
    <name evidence="1" type="ORF">BBD42_17845</name>
</gene>
<dbReference type="AlphaFoldDB" id="A0A1B2DK98"/>
<sequence>MAESTVAESTVAESAVTEVTVAESAVTEVTVAEITIADGAQLGNTHCFFEDRGSAIVAYYSIPGGKRTGKPLWLSSSRQNGFCQHISCS</sequence>
<reference evidence="1" key="1">
    <citation type="submission" date="2016-08" db="EMBL/GenBank/DDBJ databases">
        <title>Complete Genome Seqeunce of Paenibacillus sp. BIHB 4019 from tea rhizoplane.</title>
        <authorList>
            <person name="Thakur R."/>
            <person name="Swarnkar M.K."/>
            <person name="Gulati A."/>
        </authorList>
    </citation>
    <scope>NUCLEOTIDE SEQUENCE [LARGE SCALE GENOMIC DNA]</scope>
    <source>
        <strain evidence="1">BIHB4019</strain>
    </source>
</reference>